<proteinExistence type="predicted"/>
<name>A0AAD7A559_9AGAR</name>
<feature type="region of interest" description="Disordered" evidence="1">
    <location>
        <begin position="287"/>
        <end position="312"/>
    </location>
</feature>
<evidence type="ECO:0000256" key="1">
    <source>
        <dbReference type="SAM" id="MobiDB-lite"/>
    </source>
</evidence>
<sequence length="333" mass="37180">MPRQNYHSRVLRSYMTHMTIRDIITPPEDLDFTSLIDKLSVDIQTLHAIRTTRYLGDRGHVAKAGNLHLAWVYAGNPNDHGRFTNMLRVSPYVFGVLLDLIKDHEVFSYSNLIPIVQTYIHDHAKRLHLELYKQDPTVKAFVHDLLAVENNAVRSAIRKAIFLSVKEKTDLKTFSKKIVNGYHLPTIPSTPQKDIMACLALMRQVARPLAKKASTRGGDTGFWTNLEAELDDLFEKNGNNRDDSKWREWEQDIIDADDRRYLRRGAESNARTQEEIDAAVLVGPASGSATVAASAPGSDGEDGDAQGLEERDVNIPGLGDLAALSVGPVVRDS</sequence>
<dbReference type="AlphaFoldDB" id="A0AAD7A559"/>
<dbReference type="Proteomes" id="UP001218218">
    <property type="component" value="Unassembled WGS sequence"/>
</dbReference>
<evidence type="ECO:0000313" key="3">
    <source>
        <dbReference type="Proteomes" id="UP001218218"/>
    </source>
</evidence>
<comment type="caution">
    <text evidence="2">The sequence shown here is derived from an EMBL/GenBank/DDBJ whole genome shotgun (WGS) entry which is preliminary data.</text>
</comment>
<evidence type="ECO:0000313" key="2">
    <source>
        <dbReference type="EMBL" id="KAJ7349727.1"/>
    </source>
</evidence>
<dbReference type="EMBL" id="JARIHO010000015">
    <property type="protein sequence ID" value="KAJ7349727.1"/>
    <property type="molecule type" value="Genomic_DNA"/>
</dbReference>
<gene>
    <name evidence="2" type="ORF">DFH08DRAFT_863010</name>
</gene>
<organism evidence="2 3">
    <name type="scientific">Mycena albidolilacea</name>
    <dbReference type="NCBI Taxonomy" id="1033008"/>
    <lineage>
        <taxon>Eukaryota</taxon>
        <taxon>Fungi</taxon>
        <taxon>Dikarya</taxon>
        <taxon>Basidiomycota</taxon>
        <taxon>Agaricomycotina</taxon>
        <taxon>Agaricomycetes</taxon>
        <taxon>Agaricomycetidae</taxon>
        <taxon>Agaricales</taxon>
        <taxon>Marasmiineae</taxon>
        <taxon>Mycenaceae</taxon>
        <taxon>Mycena</taxon>
    </lineage>
</organism>
<keyword evidence="3" id="KW-1185">Reference proteome</keyword>
<accession>A0AAD7A559</accession>
<reference evidence="2" key="1">
    <citation type="submission" date="2023-03" db="EMBL/GenBank/DDBJ databases">
        <title>Massive genome expansion in bonnet fungi (Mycena s.s.) driven by repeated elements and novel gene families across ecological guilds.</title>
        <authorList>
            <consortium name="Lawrence Berkeley National Laboratory"/>
            <person name="Harder C.B."/>
            <person name="Miyauchi S."/>
            <person name="Viragh M."/>
            <person name="Kuo A."/>
            <person name="Thoen E."/>
            <person name="Andreopoulos B."/>
            <person name="Lu D."/>
            <person name="Skrede I."/>
            <person name="Drula E."/>
            <person name="Henrissat B."/>
            <person name="Morin E."/>
            <person name="Kohler A."/>
            <person name="Barry K."/>
            <person name="LaButti K."/>
            <person name="Morin E."/>
            <person name="Salamov A."/>
            <person name="Lipzen A."/>
            <person name="Mereny Z."/>
            <person name="Hegedus B."/>
            <person name="Baldrian P."/>
            <person name="Stursova M."/>
            <person name="Weitz H."/>
            <person name="Taylor A."/>
            <person name="Grigoriev I.V."/>
            <person name="Nagy L.G."/>
            <person name="Martin F."/>
            <person name="Kauserud H."/>
        </authorList>
    </citation>
    <scope>NUCLEOTIDE SEQUENCE</scope>
    <source>
        <strain evidence="2">CBHHK002</strain>
    </source>
</reference>
<protein>
    <submittedName>
        <fullName evidence="2">Uncharacterized protein</fullName>
    </submittedName>
</protein>